<evidence type="ECO:0000313" key="1">
    <source>
        <dbReference type="EMBL" id="KKL65780.1"/>
    </source>
</evidence>
<dbReference type="Gene3D" id="3.40.50.300">
    <property type="entry name" value="P-loop containing nucleotide triphosphate hydrolases"/>
    <property type="match status" value="1"/>
</dbReference>
<dbReference type="Gene3D" id="3.30.420.240">
    <property type="match status" value="1"/>
</dbReference>
<organism evidence="1">
    <name type="scientific">marine sediment metagenome</name>
    <dbReference type="NCBI Taxonomy" id="412755"/>
    <lineage>
        <taxon>unclassified sequences</taxon>
        <taxon>metagenomes</taxon>
        <taxon>ecological metagenomes</taxon>
    </lineage>
</organism>
<reference evidence="1" key="1">
    <citation type="journal article" date="2015" name="Nature">
        <title>Complex archaea that bridge the gap between prokaryotes and eukaryotes.</title>
        <authorList>
            <person name="Spang A."/>
            <person name="Saw J.H."/>
            <person name="Jorgensen S.L."/>
            <person name="Zaremba-Niedzwiedzka K."/>
            <person name="Martijn J."/>
            <person name="Lind A.E."/>
            <person name="van Eijk R."/>
            <person name="Schleper C."/>
            <person name="Guy L."/>
            <person name="Ettema T.J."/>
        </authorList>
    </citation>
    <scope>NUCLEOTIDE SEQUENCE</scope>
</reference>
<dbReference type="InterPro" id="IPR027417">
    <property type="entry name" value="P-loop_NTPase"/>
</dbReference>
<dbReference type="EMBL" id="LAZR01027423">
    <property type="protein sequence ID" value="KKL65780.1"/>
    <property type="molecule type" value="Genomic_DNA"/>
</dbReference>
<proteinExistence type="predicted"/>
<name>A0A0F9G8H6_9ZZZZ</name>
<protein>
    <recommendedName>
        <fullName evidence="2">Terminase large subunit gp17-like C-terminal domain-containing protein</fullName>
    </recommendedName>
</protein>
<dbReference type="AlphaFoldDB" id="A0A0F9G8H6"/>
<gene>
    <name evidence="1" type="ORF">LCGC14_2151550</name>
</gene>
<accession>A0A0F9G8H6</accession>
<evidence type="ECO:0008006" key="2">
    <source>
        <dbReference type="Google" id="ProtNLM"/>
    </source>
</evidence>
<comment type="caution">
    <text evidence="1">The sequence shown here is derived from an EMBL/GenBank/DDBJ whole genome shotgun (WGS) entry which is preliminary data.</text>
</comment>
<sequence>MTEYPKDYQDNIKFRAQLMLKCAQDPNVLALTKRLFFEDVLFAFNVFFYTLDVRKRPQHQQPFCTYDYQDEAILTLVDHINRGEDIAFEKSRDMGCSWMVILVMLWFWLNPEGGADFLLGSRIEDYVDKKGDMRTLIEKARYALYNLPKWLLPEGFRKSKHDNFMRLTNPQTGSSLTGESNNPNFSTGGKYLADLFDEFAKWEVTDKSAWTASGDATPCRIAVSTAFGASGMFYEIVTDGQTKVIRLHWSLHPEKGAGLYCVYPLDPDTEEPELRSPWYDHECQRRSPSEIRQELDIDYLGSGNPVFEGKAAKRLRVLLKTKKDPAAYMSVDLATDAVNEIQKPRDSEGTLVVWEKPDPKKSYVLGVDVVEGKEWGDFAIVKVMCRETKMTVASWAGRIDEVQLARIINNIDKWYGPNNWVGIETNGPGLATFDLCIVQYEMSNLFMMPQFDSAKGAYSYSKGWRTTSTSRNVLIAGIKEWLQNGGGWTDPRCLRELTTFVYQGTPPKAQAKAGSNDDEVIAHGICIQVDIIAPYEAWEEKEVLREDGLSKLLFIPQKTNEEPTIEERCLESLAAKKAMKEDMFENMGVF</sequence>